<dbReference type="Pfam" id="PF12679">
    <property type="entry name" value="ABC2_membrane_2"/>
    <property type="match status" value="1"/>
</dbReference>
<comment type="caution">
    <text evidence="2">The sequence shown here is derived from an EMBL/GenBank/DDBJ whole genome shotgun (WGS) entry which is preliminary data.</text>
</comment>
<feature type="transmembrane region" description="Helical" evidence="1">
    <location>
        <begin position="109"/>
        <end position="132"/>
    </location>
</feature>
<reference evidence="2 3" key="1">
    <citation type="submission" date="2012-12" db="EMBL/GenBank/DDBJ databases">
        <title>Novel taxa of Listeriaceae from agricultural environments in the United States.</title>
        <authorList>
            <person name="den Bakker H.C."/>
            <person name="Allred A."/>
            <person name="Warchocki S."/>
            <person name="Wright E.M."/>
            <person name="Burrell A."/>
            <person name="Nightingale K.K."/>
            <person name="Kephart D."/>
            <person name="Wiedmann M."/>
        </authorList>
    </citation>
    <scope>NUCLEOTIDE SEQUENCE [LARGE SCALE GENOMIC DNA]</scope>
    <source>
        <strain evidence="2 3">FSL F6-1037</strain>
    </source>
</reference>
<organism evidence="2 3">
    <name type="scientific">Brochothrix campestris FSL F6-1037</name>
    <dbReference type="NCBI Taxonomy" id="1265861"/>
    <lineage>
        <taxon>Bacteria</taxon>
        <taxon>Bacillati</taxon>
        <taxon>Bacillota</taxon>
        <taxon>Bacilli</taxon>
        <taxon>Bacillales</taxon>
        <taxon>Listeriaceae</taxon>
        <taxon>Brochothrix</taxon>
    </lineage>
</organism>
<gene>
    <name evidence="2" type="ORF">BCAMP_10750</name>
</gene>
<dbReference type="PATRIC" id="fig|1265861.3.peg.2113"/>
<keyword evidence="3" id="KW-1185">Reference proteome</keyword>
<dbReference type="AlphaFoldDB" id="W7CH69"/>
<dbReference type="RefSeq" id="WP_035315344.1">
    <property type="nucleotide sequence ID" value="NZ_AODH01000047.1"/>
</dbReference>
<keyword evidence="1" id="KW-1133">Transmembrane helix</keyword>
<keyword evidence="1" id="KW-0812">Transmembrane</keyword>
<keyword evidence="1" id="KW-0472">Membrane</keyword>
<name>W7CH69_9LIST</name>
<sequence>MNVFWPFLVKELLEPIRTKYIWLLLGLFGFCGCLGVGVLKLTEWSVSEEAGVAVDLPPLGALDAYDLFLQNLYFIGIFSLALILGTTLTREYKHDTLVNLVTKGLSREVVILAKDAGMVAYFEVALLLAFGINRLFLRYYFPTDTYANESLSFGAVSLYGMLLIALMMMVSAWLRSSYGSFVDVMLF</sequence>
<evidence type="ECO:0000256" key="1">
    <source>
        <dbReference type="SAM" id="Phobius"/>
    </source>
</evidence>
<accession>W7CH69</accession>
<dbReference type="STRING" id="1265861.BCAMP_10750"/>
<evidence type="ECO:0008006" key="4">
    <source>
        <dbReference type="Google" id="ProtNLM"/>
    </source>
</evidence>
<evidence type="ECO:0000313" key="3">
    <source>
        <dbReference type="Proteomes" id="UP000019243"/>
    </source>
</evidence>
<dbReference type="OrthoDB" id="4187110at2"/>
<protein>
    <recommendedName>
        <fullName evidence="4">ABC transporter permease</fullName>
    </recommendedName>
</protein>
<dbReference type="GO" id="GO:0005886">
    <property type="term" value="C:plasma membrane"/>
    <property type="evidence" value="ECO:0007669"/>
    <property type="project" value="UniProtKB-SubCell"/>
</dbReference>
<feature type="transmembrane region" description="Helical" evidence="1">
    <location>
        <begin position="67"/>
        <end position="88"/>
    </location>
</feature>
<evidence type="ECO:0000313" key="2">
    <source>
        <dbReference type="EMBL" id="EUJ36285.1"/>
    </source>
</evidence>
<dbReference type="Proteomes" id="UP000019243">
    <property type="component" value="Unassembled WGS sequence"/>
</dbReference>
<proteinExistence type="predicted"/>
<dbReference type="GO" id="GO:0140359">
    <property type="term" value="F:ABC-type transporter activity"/>
    <property type="evidence" value="ECO:0007669"/>
    <property type="project" value="InterPro"/>
</dbReference>
<feature type="transmembrane region" description="Helical" evidence="1">
    <location>
        <begin position="20"/>
        <end position="39"/>
    </location>
</feature>
<dbReference type="EMBL" id="AODH01000047">
    <property type="protein sequence ID" value="EUJ36285.1"/>
    <property type="molecule type" value="Genomic_DNA"/>
</dbReference>
<feature type="transmembrane region" description="Helical" evidence="1">
    <location>
        <begin position="152"/>
        <end position="174"/>
    </location>
</feature>